<dbReference type="Gene3D" id="6.10.250.2410">
    <property type="match status" value="1"/>
</dbReference>
<sequence length="251" mass="29168">MVLADRKSKQLTFKLAAFEGPLDLLLHLIKQNEMDIYDIQISAITSQYLAYLHQMQSLSLDVAGEYLVMAATLLSIKSRLLLPQHEELESPDEPEEDPRQELVEQLLAHQCYQLTANKLQELAAKRRRSYSRPPAEVPLASQKLLLKKQLKITDLERYFEQVLLRQRQRLQLKRVRHVRPEKFTIETEIKRLKKKVSQHVGWLAFDKLFAPDDLILEQVVTSFLALLELIKRGQIEVQQETDLGPIKLRGV</sequence>
<dbReference type="GO" id="GO:0006260">
    <property type="term" value="P:DNA replication"/>
    <property type="evidence" value="ECO:0007669"/>
    <property type="project" value="UniProtKB-UniRule"/>
</dbReference>
<dbReference type="HAMAP" id="MF_01805">
    <property type="entry name" value="ScpA"/>
    <property type="match status" value="1"/>
</dbReference>
<dbReference type="EMBL" id="AZGB01000001">
    <property type="protein sequence ID" value="KRM08268.1"/>
    <property type="molecule type" value="Genomic_DNA"/>
</dbReference>
<dbReference type="AlphaFoldDB" id="A0A0R1W1R1"/>
<dbReference type="STRING" id="1423750.FC89_GL001606"/>
<keyword evidence="1 3" id="KW-0159">Chromosome partition</keyword>
<dbReference type="InterPro" id="IPR003768">
    <property type="entry name" value="ScpA"/>
</dbReference>
<dbReference type="RefSeq" id="WP_057870552.1">
    <property type="nucleotide sequence ID" value="NZ_AZGB01000001.1"/>
</dbReference>
<name>A0A0R1W1R1_9LACO</name>
<keyword evidence="3" id="KW-0132">Cell division</keyword>
<dbReference type="GO" id="GO:0005737">
    <property type="term" value="C:cytoplasm"/>
    <property type="evidence" value="ECO:0007669"/>
    <property type="project" value="UniProtKB-SubCell"/>
</dbReference>
<comment type="subunit">
    <text evidence="3">Component of a cohesin-like complex composed of ScpA, ScpB and the Smc homodimer, in which ScpA and ScpB bind to the head domain of Smc. The presence of the three proteins is required for the association of the complex with DNA.</text>
</comment>
<keyword evidence="5" id="KW-1185">Reference proteome</keyword>
<dbReference type="PATRIC" id="fig|1423750.3.peg.1649"/>
<evidence type="ECO:0000313" key="4">
    <source>
        <dbReference type="EMBL" id="KRM08268.1"/>
    </source>
</evidence>
<comment type="similarity">
    <text evidence="3">Belongs to the ScpA family.</text>
</comment>
<dbReference type="Proteomes" id="UP000051451">
    <property type="component" value="Unassembled WGS sequence"/>
</dbReference>
<evidence type="ECO:0000256" key="2">
    <source>
        <dbReference type="ARBA" id="ARBA00044777"/>
    </source>
</evidence>
<organism evidence="4 5">
    <name type="scientific">Liquorilactobacillus ghanensis DSM 18630</name>
    <dbReference type="NCBI Taxonomy" id="1423750"/>
    <lineage>
        <taxon>Bacteria</taxon>
        <taxon>Bacillati</taxon>
        <taxon>Bacillota</taxon>
        <taxon>Bacilli</taxon>
        <taxon>Lactobacillales</taxon>
        <taxon>Lactobacillaceae</taxon>
        <taxon>Liquorilactobacillus</taxon>
    </lineage>
</organism>
<dbReference type="GO" id="GO:0007059">
    <property type="term" value="P:chromosome segregation"/>
    <property type="evidence" value="ECO:0007669"/>
    <property type="project" value="UniProtKB-UniRule"/>
</dbReference>
<dbReference type="OrthoDB" id="9811016at2"/>
<comment type="subcellular location">
    <subcellularLocation>
        <location evidence="3">Cytoplasm</location>
    </subcellularLocation>
    <text evidence="3">Associated with two foci at the outer edges of the nucleoid region in young cells, and at four foci within both cell halves in older cells.</text>
</comment>
<dbReference type="GeneID" id="98317803"/>
<comment type="caution">
    <text evidence="4">The sequence shown here is derived from an EMBL/GenBank/DDBJ whole genome shotgun (WGS) entry which is preliminary data.</text>
</comment>
<reference evidence="4 5" key="1">
    <citation type="journal article" date="2015" name="Genome Announc.">
        <title>Expanding the biotechnology potential of lactobacilli through comparative genomics of 213 strains and associated genera.</title>
        <authorList>
            <person name="Sun Z."/>
            <person name="Harris H.M."/>
            <person name="McCann A."/>
            <person name="Guo C."/>
            <person name="Argimon S."/>
            <person name="Zhang W."/>
            <person name="Yang X."/>
            <person name="Jeffery I.B."/>
            <person name="Cooney J.C."/>
            <person name="Kagawa T.F."/>
            <person name="Liu W."/>
            <person name="Song Y."/>
            <person name="Salvetti E."/>
            <person name="Wrobel A."/>
            <person name="Rasinkangas P."/>
            <person name="Parkhill J."/>
            <person name="Rea M.C."/>
            <person name="O'Sullivan O."/>
            <person name="Ritari J."/>
            <person name="Douillard F.P."/>
            <person name="Paul Ross R."/>
            <person name="Yang R."/>
            <person name="Briner A.E."/>
            <person name="Felis G.E."/>
            <person name="de Vos W.M."/>
            <person name="Barrangou R."/>
            <person name="Klaenhammer T.R."/>
            <person name="Caufield P.W."/>
            <person name="Cui Y."/>
            <person name="Zhang H."/>
            <person name="O'Toole P.W."/>
        </authorList>
    </citation>
    <scope>NUCLEOTIDE SEQUENCE [LARGE SCALE GENOMIC DNA]</scope>
    <source>
        <strain evidence="4 5">DSM 18630</strain>
    </source>
</reference>
<keyword evidence="3" id="KW-0963">Cytoplasm</keyword>
<evidence type="ECO:0000256" key="1">
    <source>
        <dbReference type="ARBA" id="ARBA00022829"/>
    </source>
</evidence>
<proteinExistence type="inferred from homology"/>
<evidence type="ECO:0000256" key="3">
    <source>
        <dbReference type="HAMAP-Rule" id="MF_01805"/>
    </source>
</evidence>
<dbReference type="GO" id="GO:0051301">
    <property type="term" value="P:cell division"/>
    <property type="evidence" value="ECO:0007669"/>
    <property type="project" value="UniProtKB-KW"/>
</dbReference>
<evidence type="ECO:0000313" key="5">
    <source>
        <dbReference type="Proteomes" id="UP000051451"/>
    </source>
</evidence>
<gene>
    <name evidence="3" type="primary">scpA</name>
    <name evidence="4" type="ORF">FC89_GL001606</name>
</gene>
<dbReference type="Pfam" id="PF02616">
    <property type="entry name" value="SMC_ScpA"/>
    <property type="match status" value="1"/>
</dbReference>
<accession>A0A0R1W1R1</accession>
<dbReference type="PANTHER" id="PTHR33969:SF2">
    <property type="entry name" value="SEGREGATION AND CONDENSATION PROTEIN A"/>
    <property type="match status" value="1"/>
</dbReference>
<comment type="function">
    <text evidence="3">Participates in chromosomal partition during cell division. May act via the formation of a condensin-like complex containing Smc and ScpB that pull DNA away from mid-cell into both cell halves.</text>
</comment>
<protein>
    <recommendedName>
        <fullName evidence="2 3">Segregation and condensation protein A</fullName>
    </recommendedName>
</protein>
<keyword evidence="3" id="KW-0131">Cell cycle</keyword>
<dbReference type="PANTHER" id="PTHR33969">
    <property type="entry name" value="SEGREGATION AND CONDENSATION PROTEIN A"/>
    <property type="match status" value="1"/>
</dbReference>